<dbReference type="PANTHER" id="PTHR20883:SF48">
    <property type="entry name" value="ECTOINE DIOXYGENASE"/>
    <property type="match status" value="1"/>
</dbReference>
<feature type="non-terminal residue" evidence="1">
    <location>
        <position position="179"/>
    </location>
</feature>
<dbReference type="EMBL" id="UINC01183548">
    <property type="protein sequence ID" value="SVD94352.1"/>
    <property type="molecule type" value="Genomic_DNA"/>
</dbReference>
<dbReference type="SUPFAM" id="SSF51197">
    <property type="entry name" value="Clavaminate synthase-like"/>
    <property type="match status" value="1"/>
</dbReference>
<accession>A0A382ZFW6</accession>
<name>A0A382ZFW6_9ZZZZ</name>
<proteinExistence type="predicted"/>
<dbReference type="Pfam" id="PF05721">
    <property type="entry name" value="PhyH"/>
    <property type="match status" value="1"/>
</dbReference>
<protein>
    <recommendedName>
        <fullName evidence="2">Phytanoyl-CoA dioxygenase family protein</fullName>
    </recommendedName>
</protein>
<dbReference type="GO" id="GO:0016491">
    <property type="term" value="F:oxidoreductase activity"/>
    <property type="evidence" value="ECO:0007669"/>
    <property type="project" value="UniProtKB-ARBA"/>
</dbReference>
<dbReference type="InterPro" id="IPR008775">
    <property type="entry name" value="Phytyl_CoA_dOase-like"/>
</dbReference>
<evidence type="ECO:0008006" key="2">
    <source>
        <dbReference type="Google" id="ProtNLM"/>
    </source>
</evidence>
<organism evidence="1">
    <name type="scientific">marine metagenome</name>
    <dbReference type="NCBI Taxonomy" id="408172"/>
    <lineage>
        <taxon>unclassified sequences</taxon>
        <taxon>metagenomes</taxon>
        <taxon>ecological metagenomes</taxon>
    </lineage>
</organism>
<reference evidence="1" key="1">
    <citation type="submission" date="2018-05" db="EMBL/GenBank/DDBJ databases">
        <authorList>
            <person name="Lanie J.A."/>
            <person name="Ng W.-L."/>
            <person name="Kazmierczak K.M."/>
            <person name="Andrzejewski T.M."/>
            <person name="Davidsen T.M."/>
            <person name="Wayne K.J."/>
            <person name="Tettelin H."/>
            <person name="Glass J.I."/>
            <person name="Rusch D."/>
            <person name="Podicherti R."/>
            <person name="Tsui H.-C.T."/>
            <person name="Winkler M.E."/>
        </authorList>
    </citation>
    <scope>NUCLEOTIDE SEQUENCE</scope>
</reference>
<dbReference type="PANTHER" id="PTHR20883">
    <property type="entry name" value="PHYTANOYL-COA DIOXYGENASE DOMAIN CONTAINING 1"/>
    <property type="match status" value="1"/>
</dbReference>
<sequence length="179" mass="20829">MPITNALPDMKRELSFFPVGSQNPKKLTTAQIQHFNEKGYLFPLDVFTPEEAKKNRKYFDQLMKKAVQAGHNSYSINGWHRHCRGIYDLCYEDRILDYMTDLLGENLICTMTHYFSKEPSDGKRVNWHQDASYWPLTPSKVITVWLAIDDVNKDNAPMQFIPGSHLHGQIPFEHSKPEE</sequence>
<evidence type="ECO:0000313" key="1">
    <source>
        <dbReference type="EMBL" id="SVD94352.1"/>
    </source>
</evidence>
<dbReference type="Gene3D" id="2.60.120.620">
    <property type="entry name" value="q2cbj1_9rhob like domain"/>
    <property type="match status" value="1"/>
</dbReference>
<dbReference type="AlphaFoldDB" id="A0A382ZFW6"/>
<dbReference type="GO" id="GO:0046872">
    <property type="term" value="F:metal ion binding"/>
    <property type="evidence" value="ECO:0007669"/>
    <property type="project" value="UniProtKB-ARBA"/>
</dbReference>
<gene>
    <name evidence="1" type="ORF">METZ01_LOCUS447206</name>
</gene>